<dbReference type="AlphaFoldDB" id="A0A2J6X714"/>
<feature type="domain" description="DUF402" evidence="2">
    <location>
        <begin position="42"/>
        <end position="149"/>
    </location>
</feature>
<dbReference type="InterPro" id="IPR050212">
    <property type="entry name" value="Ntdp-like"/>
</dbReference>
<dbReference type="EMBL" id="PNIQ01000425">
    <property type="protein sequence ID" value="PMP82725.1"/>
    <property type="molecule type" value="Genomic_DNA"/>
</dbReference>
<evidence type="ECO:0000259" key="2">
    <source>
        <dbReference type="Pfam" id="PF04167"/>
    </source>
</evidence>
<keyword evidence="1" id="KW-0378">Hydrolase</keyword>
<evidence type="ECO:0000313" key="3">
    <source>
        <dbReference type="EMBL" id="PMP82725.1"/>
    </source>
</evidence>
<proteinExistence type="predicted"/>
<accession>A0A2J6X714</accession>
<evidence type="ECO:0000313" key="4">
    <source>
        <dbReference type="Proteomes" id="UP000243376"/>
    </source>
</evidence>
<gene>
    <name evidence="3" type="ORF">C0184_06510</name>
</gene>
<name>A0A2J6X714_9CHLR</name>
<sequence>MIEVRLLKPSKRQIIRYPAIVIARDAHSVTVQAMWRLGVVDLGLFRIEPGDVMIETFYRDRWYNIFRVQQPAGPTRGWYCNLARPAQIDETTIETEDLDIDVIVSADRRYVIVADSDEYAARDLARTEPATDAAVQAAIAELRDLIARGVPPFA</sequence>
<dbReference type="PANTHER" id="PTHR39159">
    <property type="match status" value="1"/>
</dbReference>
<dbReference type="Proteomes" id="UP000243376">
    <property type="component" value="Unassembled WGS sequence"/>
</dbReference>
<dbReference type="PANTHER" id="PTHR39159:SF1">
    <property type="entry name" value="UPF0374 PROTEIN YGAC"/>
    <property type="match status" value="1"/>
</dbReference>
<dbReference type="InterPro" id="IPR007295">
    <property type="entry name" value="DUF402"/>
</dbReference>
<comment type="caution">
    <text evidence="3">The sequence shown here is derived from an EMBL/GenBank/DDBJ whole genome shotgun (WGS) entry which is preliminary data.</text>
</comment>
<dbReference type="GO" id="GO:0016787">
    <property type="term" value="F:hydrolase activity"/>
    <property type="evidence" value="ECO:0007669"/>
    <property type="project" value="UniProtKB-KW"/>
</dbReference>
<protein>
    <submittedName>
        <fullName evidence="3">DUF402 domain-containing protein</fullName>
    </submittedName>
</protein>
<dbReference type="InterPro" id="IPR035930">
    <property type="entry name" value="FomD-like_sf"/>
</dbReference>
<reference evidence="3 4" key="1">
    <citation type="submission" date="2018-01" db="EMBL/GenBank/DDBJ databases">
        <title>Metagenomic assembled genomes from two thermal pools in the Uzon Caldera, Kamchatka, Russia.</title>
        <authorList>
            <person name="Wilkins L."/>
            <person name="Ettinger C."/>
        </authorList>
    </citation>
    <scope>NUCLEOTIDE SEQUENCE [LARGE SCALE GENOMIC DNA]</scope>
    <source>
        <strain evidence="3">ZAV-02</strain>
    </source>
</reference>
<evidence type="ECO:0000256" key="1">
    <source>
        <dbReference type="ARBA" id="ARBA00022801"/>
    </source>
</evidence>
<dbReference type="SUPFAM" id="SSF159234">
    <property type="entry name" value="FomD-like"/>
    <property type="match status" value="1"/>
</dbReference>
<organism evidence="3 4">
    <name type="scientific">Chloroflexus aggregans</name>
    <dbReference type="NCBI Taxonomy" id="152260"/>
    <lineage>
        <taxon>Bacteria</taxon>
        <taxon>Bacillati</taxon>
        <taxon>Chloroflexota</taxon>
        <taxon>Chloroflexia</taxon>
        <taxon>Chloroflexales</taxon>
        <taxon>Chloroflexineae</taxon>
        <taxon>Chloroflexaceae</taxon>
        <taxon>Chloroflexus</taxon>
    </lineage>
</organism>
<dbReference type="Pfam" id="PF04167">
    <property type="entry name" value="DUF402"/>
    <property type="match status" value="1"/>
</dbReference>
<dbReference type="Gene3D" id="2.40.380.10">
    <property type="entry name" value="FomD-like"/>
    <property type="match status" value="1"/>
</dbReference>